<reference evidence="2 3" key="1">
    <citation type="submission" date="2016-11" db="EMBL/GenBank/DDBJ databases">
        <title>Draft Genome Sequences of Nine Cyanobacterial Strains from Diverse Habitats.</title>
        <authorList>
            <person name="Zhu T."/>
            <person name="Hou S."/>
            <person name="Lu X."/>
            <person name="Hess W.R."/>
        </authorList>
    </citation>
    <scope>NUCLEOTIDE SEQUENCE [LARGE SCALE GENOMIC DNA]</scope>
    <source>
        <strain evidence="2 3">5.2 s.c.1</strain>
    </source>
</reference>
<evidence type="ECO:0000256" key="1">
    <source>
        <dbReference type="SAM" id="MobiDB-lite"/>
    </source>
</evidence>
<dbReference type="Proteomes" id="UP000185984">
    <property type="component" value="Unassembled WGS sequence"/>
</dbReference>
<dbReference type="RefSeq" id="WP_218596924.1">
    <property type="nucleotide sequence ID" value="NZ_CAWMVK010000020.1"/>
</dbReference>
<name>A0A1U7HCR7_9CHRO</name>
<feature type="region of interest" description="Disordered" evidence="1">
    <location>
        <begin position="295"/>
        <end position="321"/>
    </location>
</feature>
<keyword evidence="3" id="KW-1185">Reference proteome</keyword>
<proteinExistence type="predicted"/>
<sequence>MIVYLSNLDNNPSIQTEDESRRHKRYWLQEYLQELVNKMISKFLRFGIVLSSISLTLWVNGSNPGTSMPLLVSQTTADEIPNNVVISGERIGERVYSNDLDDFSGNSIVTPQVFGIEVTVVRNPISITLYDNSAQDGDIVSVTVNGKTIPGLESVLLTNAGQTFNISLETGVNTVAVHALNEGAASPCTATLVITPSQVVSGGNVLDATLPAGLAKIFTVGFPQIKVPFLKYPESALHILEAQAKGRPRLVTIDRPGAGRRRQQSIKNYLSSGGTPAGRNQDLDEYPQAVFLENGGNADVKPINRSDNRGSGSTIGQQIKPYTKLRSNKVFLDEEKKLE</sequence>
<dbReference type="EMBL" id="MRCC01000027">
    <property type="protein sequence ID" value="OKH21370.1"/>
    <property type="molecule type" value="Genomic_DNA"/>
</dbReference>
<evidence type="ECO:0000313" key="3">
    <source>
        <dbReference type="Proteomes" id="UP000185984"/>
    </source>
</evidence>
<comment type="caution">
    <text evidence="2">The sequence shown here is derived from an EMBL/GenBank/DDBJ whole genome shotgun (WGS) entry which is preliminary data.</text>
</comment>
<protein>
    <submittedName>
        <fullName evidence="2">Uncharacterized protein</fullName>
    </submittedName>
</protein>
<feature type="non-terminal residue" evidence="2">
    <location>
        <position position="339"/>
    </location>
</feature>
<evidence type="ECO:0000313" key="2">
    <source>
        <dbReference type="EMBL" id="OKH21370.1"/>
    </source>
</evidence>
<organism evidence="2 3">
    <name type="scientific">Chroogloeocystis siderophila 5.2 s.c.1</name>
    <dbReference type="NCBI Taxonomy" id="247279"/>
    <lineage>
        <taxon>Bacteria</taxon>
        <taxon>Bacillati</taxon>
        <taxon>Cyanobacteriota</taxon>
        <taxon>Cyanophyceae</taxon>
        <taxon>Oscillatoriophycideae</taxon>
        <taxon>Chroococcales</taxon>
        <taxon>Chroococcaceae</taxon>
        <taxon>Chroogloeocystis</taxon>
    </lineage>
</organism>
<dbReference type="AlphaFoldDB" id="A0A1U7HCR7"/>
<gene>
    <name evidence="2" type="ORF">NIES1031_21770</name>
</gene>
<dbReference type="STRING" id="247279.NIES1031_21770"/>
<accession>A0A1U7HCR7</accession>